<name>A0A926HTE0_9FIRM</name>
<keyword evidence="2" id="KW-0808">Transferase</keyword>
<dbReference type="PANTHER" id="PTHR43095">
    <property type="entry name" value="SUGAR KINASE"/>
    <property type="match status" value="1"/>
</dbReference>
<dbReference type="PIRSF" id="PIRSF000538">
    <property type="entry name" value="GlpK"/>
    <property type="match status" value="1"/>
</dbReference>
<comment type="similarity">
    <text evidence="1">Belongs to the FGGY kinase family.</text>
</comment>
<dbReference type="RefSeq" id="WP_249299518.1">
    <property type="nucleotide sequence ID" value="NZ_JACRSP010000002.1"/>
</dbReference>
<keyword evidence="3 6" id="KW-0418">Kinase</keyword>
<evidence type="ECO:0000259" key="4">
    <source>
        <dbReference type="Pfam" id="PF00370"/>
    </source>
</evidence>
<gene>
    <name evidence="6" type="ORF">H8695_03595</name>
</gene>
<dbReference type="Gene3D" id="3.30.420.40">
    <property type="match status" value="2"/>
</dbReference>
<dbReference type="AlphaFoldDB" id="A0A926HTE0"/>
<protein>
    <submittedName>
        <fullName evidence="6">FGGY-family carbohydrate kinase</fullName>
    </submittedName>
</protein>
<dbReference type="Pfam" id="PF00370">
    <property type="entry name" value="FGGY_N"/>
    <property type="match status" value="1"/>
</dbReference>
<reference evidence="6" key="1">
    <citation type="submission" date="2020-08" db="EMBL/GenBank/DDBJ databases">
        <title>Genome public.</title>
        <authorList>
            <person name="Liu C."/>
            <person name="Sun Q."/>
        </authorList>
    </citation>
    <scope>NUCLEOTIDE SEQUENCE</scope>
    <source>
        <strain evidence="6">BX7</strain>
    </source>
</reference>
<evidence type="ECO:0000256" key="2">
    <source>
        <dbReference type="ARBA" id="ARBA00022679"/>
    </source>
</evidence>
<dbReference type="GO" id="GO:0005975">
    <property type="term" value="P:carbohydrate metabolic process"/>
    <property type="evidence" value="ECO:0007669"/>
    <property type="project" value="InterPro"/>
</dbReference>
<dbReference type="GO" id="GO:0016301">
    <property type="term" value="F:kinase activity"/>
    <property type="evidence" value="ECO:0007669"/>
    <property type="project" value="UniProtKB-KW"/>
</dbReference>
<evidence type="ECO:0000256" key="3">
    <source>
        <dbReference type="ARBA" id="ARBA00022777"/>
    </source>
</evidence>
<evidence type="ECO:0000256" key="1">
    <source>
        <dbReference type="ARBA" id="ARBA00009156"/>
    </source>
</evidence>
<evidence type="ECO:0000313" key="6">
    <source>
        <dbReference type="EMBL" id="MBC8535774.1"/>
    </source>
</evidence>
<dbReference type="InterPro" id="IPR018484">
    <property type="entry name" value="FGGY_N"/>
</dbReference>
<dbReference type="Proteomes" id="UP000620366">
    <property type="component" value="Unassembled WGS sequence"/>
</dbReference>
<dbReference type="Pfam" id="PF02782">
    <property type="entry name" value="FGGY_C"/>
    <property type="match status" value="1"/>
</dbReference>
<feature type="domain" description="Carbohydrate kinase FGGY C-terminal" evidence="5">
    <location>
        <begin position="262"/>
        <end position="454"/>
    </location>
</feature>
<dbReference type="InterPro" id="IPR050406">
    <property type="entry name" value="FGGY_Carb_Kinase"/>
</dbReference>
<feature type="domain" description="Carbohydrate kinase FGGY N-terminal" evidence="4">
    <location>
        <begin position="7"/>
        <end position="252"/>
    </location>
</feature>
<evidence type="ECO:0000259" key="5">
    <source>
        <dbReference type="Pfam" id="PF02782"/>
    </source>
</evidence>
<dbReference type="CDD" id="cd07804">
    <property type="entry name" value="ASKHA_NBD_FGGY_RrXK-like"/>
    <property type="match status" value="1"/>
</dbReference>
<keyword evidence="7" id="KW-1185">Reference proteome</keyword>
<proteinExistence type="inferred from homology"/>
<dbReference type="PANTHER" id="PTHR43095:SF5">
    <property type="entry name" value="XYLULOSE KINASE"/>
    <property type="match status" value="1"/>
</dbReference>
<dbReference type="InterPro" id="IPR018485">
    <property type="entry name" value="FGGY_C"/>
</dbReference>
<dbReference type="InterPro" id="IPR000577">
    <property type="entry name" value="Carb_kinase_FGGY"/>
</dbReference>
<evidence type="ECO:0000313" key="7">
    <source>
        <dbReference type="Proteomes" id="UP000620366"/>
    </source>
</evidence>
<dbReference type="InterPro" id="IPR043129">
    <property type="entry name" value="ATPase_NBD"/>
</dbReference>
<dbReference type="SUPFAM" id="SSF53067">
    <property type="entry name" value="Actin-like ATPase domain"/>
    <property type="match status" value="2"/>
</dbReference>
<comment type="caution">
    <text evidence="6">The sequence shown here is derived from an EMBL/GenBank/DDBJ whole genome shotgun (WGS) entry which is preliminary data.</text>
</comment>
<sequence>MKLSGILMGIDIGSSGSKGVLTDCGGRVIATAEVSHSMSNPAPGCFEHDAMQVWWHDFCLLSRELIESAGIRNTEILGVGCSTISADCLPVDRELNPLRPAILYGIDTRAQRECEELNSRFGEERLISLMGHTLCSSDIMPKILWVRRHEPEVFEKTYKFLTGPSFLVAKLTGRCVMDRYNALAAYRPMLDENGEPDPAFAHIVCRPDQLAQVLPTTEVVGGVSAEAARETGLAEGTPVTTGTGDAGAEAIGTGVLTPGDMMLMLGSSNFMILCSDRKVADSRLWISEYILPGTSAVSAGMATAGTLTRWFRDTLFSDYVRLEQTGGPSAYERMYQAAGAIPAGSDGLVMLPYFAGERTPINDPKARGVLFGLTLGHTREHLYRACLESVGYGIAQHFDIMRSLGAPIERVLAIGGGTRNPLWLSIIADITGETLQTAQVTVGAAYGDALLAGLGVGVFGSPRELKAIIAPGITVAPDPGRHAEYKPYRELYDELYPATRELMHRL</sequence>
<organism evidence="6 7">
    <name type="scientific">Feifania hominis</name>
    <dbReference type="NCBI Taxonomy" id="2763660"/>
    <lineage>
        <taxon>Bacteria</taxon>
        <taxon>Bacillati</taxon>
        <taxon>Bacillota</taxon>
        <taxon>Clostridia</taxon>
        <taxon>Eubacteriales</taxon>
        <taxon>Feifaniaceae</taxon>
        <taxon>Feifania</taxon>
    </lineage>
</organism>
<accession>A0A926HTE0</accession>
<dbReference type="EMBL" id="JACRSP010000002">
    <property type="protein sequence ID" value="MBC8535774.1"/>
    <property type="molecule type" value="Genomic_DNA"/>
</dbReference>